<dbReference type="AlphaFoldDB" id="A0A5B7FU95"/>
<protein>
    <submittedName>
        <fullName evidence="1">Uncharacterized protein</fullName>
    </submittedName>
</protein>
<reference evidence="1 2" key="1">
    <citation type="submission" date="2019-05" db="EMBL/GenBank/DDBJ databases">
        <title>Another draft genome of Portunus trituberculatus and its Hox gene families provides insights of decapod evolution.</title>
        <authorList>
            <person name="Jeong J.-H."/>
            <person name="Song I."/>
            <person name="Kim S."/>
            <person name="Choi T."/>
            <person name="Kim D."/>
            <person name="Ryu S."/>
            <person name="Kim W."/>
        </authorList>
    </citation>
    <scope>NUCLEOTIDE SEQUENCE [LARGE SCALE GENOMIC DNA]</scope>
    <source>
        <tissue evidence="1">Muscle</tissue>
    </source>
</reference>
<dbReference type="OrthoDB" id="10662218at2759"/>
<sequence length="69" mass="7567">MCLVTPCVFSSSRQNRDPVELSRLHLPKELKGGDSLPWKTKVTHAWTGLPARIALEVKGSFVLPGHDGT</sequence>
<dbReference type="EMBL" id="VSRR010007981">
    <property type="protein sequence ID" value="MPC47884.1"/>
    <property type="molecule type" value="Genomic_DNA"/>
</dbReference>
<evidence type="ECO:0000313" key="1">
    <source>
        <dbReference type="EMBL" id="MPC47884.1"/>
    </source>
</evidence>
<comment type="caution">
    <text evidence="1">The sequence shown here is derived from an EMBL/GenBank/DDBJ whole genome shotgun (WGS) entry which is preliminary data.</text>
</comment>
<name>A0A5B7FU95_PORTR</name>
<dbReference type="Proteomes" id="UP000324222">
    <property type="component" value="Unassembled WGS sequence"/>
</dbReference>
<keyword evidence="2" id="KW-1185">Reference proteome</keyword>
<evidence type="ECO:0000313" key="2">
    <source>
        <dbReference type="Proteomes" id="UP000324222"/>
    </source>
</evidence>
<organism evidence="1 2">
    <name type="scientific">Portunus trituberculatus</name>
    <name type="common">Swimming crab</name>
    <name type="synonym">Neptunus trituberculatus</name>
    <dbReference type="NCBI Taxonomy" id="210409"/>
    <lineage>
        <taxon>Eukaryota</taxon>
        <taxon>Metazoa</taxon>
        <taxon>Ecdysozoa</taxon>
        <taxon>Arthropoda</taxon>
        <taxon>Crustacea</taxon>
        <taxon>Multicrustacea</taxon>
        <taxon>Malacostraca</taxon>
        <taxon>Eumalacostraca</taxon>
        <taxon>Eucarida</taxon>
        <taxon>Decapoda</taxon>
        <taxon>Pleocyemata</taxon>
        <taxon>Brachyura</taxon>
        <taxon>Eubrachyura</taxon>
        <taxon>Portunoidea</taxon>
        <taxon>Portunidae</taxon>
        <taxon>Portuninae</taxon>
        <taxon>Portunus</taxon>
    </lineage>
</organism>
<gene>
    <name evidence="1" type="ORF">E2C01_041645</name>
</gene>
<proteinExistence type="predicted"/>
<accession>A0A5B7FU95</accession>